<dbReference type="InterPro" id="IPR001789">
    <property type="entry name" value="Sig_transdc_resp-reg_receiver"/>
</dbReference>
<dbReference type="GO" id="GO:0000160">
    <property type="term" value="P:phosphorelay signal transduction system"/>
    <property type="evidence" value="ECO:0007669"/>
    <property type="project" value="InterPro"/>
</dbReference>
<keyword evidence="2" id="KW-0238">DNA-binding</keyword>
<dbReference type="InterPro" id="IPR018062">
    <property type="entry name" value="HTH_AraC-typ_CS"/>
</dbReference>
<dbReference type="GO" id="GO:0043565">
    <property type="term" value="F:sequence-specific DNA binding"/>
    <property type="evidence" value="ECO:0007669"/>
    <property type="project" value="InterPro"/>
</dbReference>
<dbReference type="CDD" id="cd17536">
    <property type="entry name" value="REC_YesN-like"/>
    <property type="match status" value="1"/>
</dbReference>
<dbReference type="SUPFAM" id="SSF52172">
    <property type="entry name" value="CheY-like"/>
    <property type="match status" value="1"/>
</dbReference>
<dbReference type="InterPro" id="IPR009057">
    <property type="entry name" value="Homeodomain-like_sf"/>
</dbReference>
<evidence type="ECO:0000256" key="3">
    <source>
        <dbReference type="ARBA" id="ARBA00023163"/>
    </source>
</evidence>
<reference evidence="8" key="1">
    <citation type="submission" date="2021-03" db="EMBL/GenBank/DDBJ databases">
        <title>Antimicrobial resistance genes in bacteria isolated from Japanese honey, and their potential for conferring macrolide and lincosamide resistance in the American foulbrood pathogen Paenibacillus larvae.</title>
        <authorList>
            <person name="Okamoto M."/>
            <person name="Kumagai M."/>
            <person name="Kanamori H."/>
            <person name="Takamatsu D."/>
        </authorList>
    </citation>
    <scope>NUCLEOTIDE SEQUENCE</scope>
    <source>
        <strain evidence="8">J2TS6</strain>
    </source>
</reference>
<dbReference type="InterPro" id="IPR018060">
    <property type="entry name" value="HTH_AraC"/>
</dbReference>
<dbReference type="EMBL" id="BORQ01000001">
    <property type="protein sequence ID" value="GIO29563.1"/>
    <property type="molecule type" value="Genomic_DNA"/>
</dbReference>
<dbReference type="Gene3D" id="3.40.50.2300">
    <property type="match status" value="1"/>
</dbReference>
<dbReference type="PROSITE" id="PS50110">
    <property type="entry name" value="RESPONSE_REGULATORY"/>
    <property type="match status" value="1"/>
</dbReference>
<dbReference type="Pfam" id="PF17853">
    <property type="entry name" value="GGDEF_2"/>
    <property type="match status" value="1"/>
</dbReference>
<dbReference type="Proteomes" id="UP000679779">
    <property type="component" value="Unassembled WGS sequence"/>
</dbReference>
<feature type="domain" description="HTH araC/xylS-type" evidence="6">
    <location>
        <begin position="448"/>
        <end position="546"/>
    </location>
</feature>
<gene>
    <name evidence="8" type="ORF">J2TS6_07040</name>
</gene>
<dbReference type="SMART" id="SM00342">
    <property type="entry name" value="HTH_ARAC"/>
    <property type="match status" value="1"/>
</dbReference>
<name>A0A920C9A5_9BACL</name>
<dbReference type="PANTHER" id="PTHR43280:SF28">
    <property type="entry name" value="HTH-TYPE TRANSCRIPTIONAL ACTIVATOR RHAS"/>
    <property type="match status" value="1"/>
</dbReference>
<evidence type="ECO:0000256" key="4">
    <source>
        <dbReference type="PROSITE-ProRule" id="PRU00169"/>
    </source>
</evidence>
<keyword evidence="4" id="KW-0597">Phosphoprotein</keyword>
<sequence>MFKVLLIDDEPLIGNVIRTLFNWKEHGFEFVGEAYSGTAALTMLEESPPHIAIIDVNMPEMNGVELHGIIRERYPAIKTIMLSSYDDYDYVRECLRSGAVDYLLKHRLDEPLLRNVLNKAVQDLQQESRAQEGRLASRKMEESMKPVFIRSYIADLVRGKEDAGTFDAASGMENLYPDAVSYTAAALQIIPFLLLTESFSDRQTNRLVQQAVDVMQQSLGDIHERTAAYVENGRVVVVFAFKDRSEHTGASEAHRWMGKVQHALELMLNLKSAYALGHPCTSLSQLGASYRSAEKALDASPAGEPDAMAADADRTNPSAGGRTIAPQLRVALTIEEQKQLLLAMESLDQERLRRLIASVCGSVRRQPLHSPAVQLIVSELLHTGDKAIKKSIPTSAPETARDGLPPRGDLGRIGSMAELEQWLQSYFAALLNLLKQQRTAGSYSRHVSQAIHFILERYQGYVTLEMAAGAIGLNPSYLSRLFKEETGYTFSEYVNRVRIDAGKKLLESGQYSVKQISSQVGFTTYNYFFKVFKEFTGMTPHAYLSSLRPETI</sequence>
<dbReference type="RefSeq" id="WP_160037845.1">
    <property type="nucleotide sequence ID" value="NZ_BORQ01000001.1"/>
</dbReference>
<dbReference type="Pfam" id="PF00072">
    <property type="entry name" value="Response_reg"/>
    <property type="match status" value="1"/>
</dbReference>
<organism evidence="8 9">
    <name type="scientific">Paenibacillus albilobatus</name>
    <dbReference type="NCBI Taxonomy" id="2716884"/>
    <lineage>
        <taxon>Bacteria</taxon>
        <taxon>Bacillati</taxon>
        <taxon>Bacillota</taxon>
        <taxon>Bacilli</taxon>
        <taxon>Bacillales</taxon>
        <taxon>Paenibacillaceae</taxon>
        <taxon>Paenibacillus</taxon>
    </lineage>
</organism>
<feature type="modified residue" description="4-aspartylphosphate" evidence="4">
    <location>
        <position position="55"/>
    </location>
</feature>
<dbReference type="PROSITE" id="PS00041">
    <property type="entry name" value="HTH_ARAC_FAMILY_1"/>
    <property type="match status" value="1"/>
</dbReference>
<proteinExistence type="predicted"/>
<feature type="region of interest" description="Disordered" evidence="5">
    <location>
        <begin position="297"/>
        <end position="322"/>
    </location>
</feature>
<dbReference type="SMART" id="SM00448">
    <property type="entry name" value="REC"/>
    <property type="match status" value="1"/>
</dbReference>
<evidence type="ECO:0000313" key="9">
    <source>
        <dbReference type="Proteomes" id="UP000679779"/>
    </source>
</evidence>
<keyword evidence="9" id="KW-1185">Reference proteome</keyword>
<dbReference type="InterPro" id="IPR011006">
    <property type="entry name" value="CheY-like_superfamily"/>
</dbReference>
<dbReference type="PROSITE" id="PS01124">
    <property type="entry name" value="HTH_ARAC_FAMILY_2"/>
    <property type="match status" value="1"/>
</dbReference>
<accession>A0A920C9A5</accession>
<keyword evidence="3" id="KW-0804">Transcription</keyword>
<dbReference type="Gene3D" id="1.10.10.60">
    <property type="entry name" value="Homeodomain-like"/>
    <property type="match status" value="2"/>
</dbReference>
<evidence type="ECO:0000256" key="2">
    <source>
        <dbReference type="ARBA" id="ARBA00023125"/>
    </source>
</evidence>
<keyword evidence="1" id="KW-0805">Transcription regulation</keyword>
<dbReference type="Pfam" id="PF12833">
    <property type="entry name" value="HTH_18"/>
    <property type="match status" value="1"/>
</dbReference>
<evidence type="ECO:0000259" key="6">
    <source>
        <dbReference type="PROSITE" id="PS01124"/>
    </source>
</evidence>
<evidence type="ECO:0000256" key="5">
    <source>
        <dbReference type="SAM" id="MobiDB-lite"/>
    </source>
</evidence>
<dbReference type="PANTHER" id="PTHR43280">
    <property type="entry name" value="ARAC-FAMILY TRANSCRIPTIONAL REGULATOR"/>
    <property type="match status" value="1"/>
</dbReference>
<dbReference type="GO" id="GO:0003700">
    <property type="term" value="F:DNA-binding transcription factor activity"/>
    <property type="evidence" value="ECO:0007669"/>
    <property type="project" value="InterPro"/>
</dbReference>
<evidence type="ECO:0000313" key="8">
    <source>
        <dbReference type="EMBL" id="GIO29563.1"/>
    </source>
</evidence>
<dbReference type="AlphaFoldDB" id="A0A920C9A5"/>
<feature type="domain" description="Response regulatory" evidence="7">
    <location>
        <begin position="3"/>
        <end position="120"/>
    </location>
</feature>
<evidence type="ECO:0000256" key="1">
    <source>
        <dbReference type="ARBA" id="ARBA00023015"/>
    </source>
</evidence>
<protein>
    <submittedName>
        <fullName evidence="8">AraC family transcriptional regulator</fullName>
    </submittedName>
</protein>
<comment type="caution">
    <text evidence="8">The sequence shown here is derived from an EMBL/GenBank/DDBJ whole genome shotgun (WGS) entry which is preliminary data.</text>
</comment>
<evidence type="ECO:0000259" key="7">
    <source>
        <dbReference type="PROSITE" id="PS50110"/>
    </source>
</evidence>
<dbReference type="InterPro" id="IPR041522">
    <property type="entry name" value="CdaR_GGDEF"/>
</dbReference>
<dbReference type="SUPFAM" id="SSF46689">
    <property type="entry name" value="Homeodomain-like"/>
    <property type="match status" value="2"/>
</dbReference>